<dbReference type="InterPro" id="IPR000835">
    <property type="entry name" value="HTH_MarR-typ"/>
</dbReference>
<feature type="domain" description="HTH marR-type" evidence="1">
    <location>
        <begin position="7"/>
        <end position="146"/>
    </location>
</feature>
<accession>A0A370H615</accession>
<dbReference type="GO" id="GO:0003677">
    <property type="term" value="F:DNA binding"/>
    <property type="evidence" value="ECO:0007669"/>
    <property type="project" value="UniProtKB-KW"/>
</dbReference>
<dbReference type="Pfam" id="PF12802">
    <property type="entry name" value="MarR_2"/>
    <property type="match status" value="1"/>
</dbReference>
<dbReference type="OrthoDB" id="3177763at2"/>
<dbReference type="RefSeq" id="WP_068015011.1">
    <property type="nucleotide sequence ID" value="NZ_QQAZ01000004.1"/>
</dbReference>
<evidence type="ECO:0000313" key="3">
    <source>
        <dbReference type="Proteomes" id="UP000255355"/>
    </source>
</evidence>
<dbReference type="PANTHER" id="PTHR33164">
    <property type="entry name" value="TRANSCRIPTIONAL REGULATOR, MARR FAMILY"/>
    <property type="match status" value="1"/>
</dbReference>
<dbReference type="InterPro" id="IPR036390">
    <property type="entry name" value="WH_DNA-bd_sf"/>
</dbReference>
<sequence length="153" mass="16572">MDRTDLDGLVGYELKRVQATLHGAMDARLRRHKLTVPQYVCLELLDGDVARSNADLARSAFVTRQSMNVVLRNLESADLVTRPAQAPHGRALPVRLTPAGRRRLHAARADILAIEQRMTANLGADRLASMLADLKTMAAALDELGEAPSGAPA</sequence>
<protein>
    <submittedName>
        <fullName evidence="2">DNA-binding MarR family transcriptional regulator</fullName>
    </submittedName>
</protein>
<keyword evidence="2" id="KW-0238">DNA-binding</keyword>
<dbReference type="EMBL" id="QQAZ01000004">
    <property type="protein sequence ID" value="RDI51806.1"/>
    <property type="molecule type" value="Genomic_DNA"/>
</dbReference>
<dbReference type="InterPro" id="IPR036388">
    <property type="entry name" value="WH-like_DNA-bd_sf"/>
</dbReference>
<dbReference type="GO" id="GO:0003700">
    <property type="term" value="F:DNA-binding transcription factor activity"/>
    <property type="evidence" value="ECO:0007669"/>
    <property type="project" value="InterPro"/>
</dbReference>
<evidence type="ECO:0000259" key="1">
    <source>
        <dbReference type="PROSITE" id="PS50995"/>
    </source>
</evidence>
<dbReference type="PROSITE" id="PS50995">
    <property type="entry name" value="HTH_MARR_2"/>
    <property type="match status" value="1"/>
</dbReference>
<name>A0A370H615_9NOCA</name>
<organism evidence="2 3">
    <name type="scientific">Nocardia mexicana</name>
    <dbReference type="NCBI Taxonomy" id="279262"/>
    <lineage>
        <taxon>Bacteria</taxon>
        <taxon>Bacillati</taxon>
        <taxon>Actinomycetota</taxon>
        <taxon>Actinomycetes</taxon>
        <taxon>Mycobacteriales</taxon>
        <taxon>Nocardiaceae</taxon>
        <taxon>Nocardia</taxon>
    </lineage>
</organism>
<reference evidence="2 3" key="1">
    <citation type="submission" date="2018-07" db="EMBL/GenBank/DDBJ databases">
        <title>Genomic Encyclopedia of Type Strains, Phase IV (KMG-IV): sequencing the most valuable type-strain genomes for metagenomic binning, comparative biology and taxonomic classification.</title>
        <authorList>
            <person name="Goeker M."/>
        </authorList>
    </citation>
    <scope>NUCLEOTIDE SEQUENCE [LARGE SCALE GENOMIC DNA]</scope>
    <source>
        <strain evidence="2 3">DSM 44952</strain>
    </source>
</reference>
<dbReference type="AlphaFoldDB" id="A0A370H615"/>
<dbReference type="Proteomes" id="UP000255355">
    <property type="component" value="Unassembled WGS sequence"/>
</dbReference>
<comment type="caution">
    <text evidence="2">The sequence shown here is derived from an EMBL/GenBank/DDBJ whole genome shotgun (WGS) entry which is preliminary data.</text>
</comment>
<evidence type="ECO:0000313" key="2">
    <source>
        <dbReference type="EMBL" id="RDI51806.1"/>
    </source>
</evidence>
<dbReference type="InterPro" id="IPR039422">
    <property type="entry name" value="MarR/SlyA-like"/>
</dbReference>
<dbReference type="PANTHER" id="PTHR33164:SF43">
    <property type="entry name" value="HTH-TYPE TRANSCRIPTIONAL REPRESSOR YETL"/>
    <property type="match status" value="1"/>
</dbReference>
<dbReference type="Gene3D" id="1.10.10.10">
    <property type="entry name" value="Winged helix-like DNA-binding domain superfamily/Winged helix DNA-binding domain"/>
    <property type="match status" value="1"/>
</dbReference>
<gene>
    <name evidence="2" type="ORF">DFR68_104290</name>
</gene>
<keyword evidence="3" id="KW-1185">Reference proteome</keyword>
<proteinExistence type="predicted"/>
<dbReference type="STRING" id="1210089.GCA_001613165_01326"/>
<dbReference type="GO" id="GO:0006950">
    <property type="term" value="P:response to stress"/>
    <property type="evidence" value="ECO:0007669"/>
    <property type="project" value="TreeGrafter"/>
</dbReference>
<dbReference type="SUPFAM" id="SSF46785">
    <property type="entry name" value="Winged helix' DNA-binding domain"/>
    <property type="match status" value="1"/>
</dbReference>
<dbReference type="SMART" id="SM00347">
    <property type="entry name" value="HTH_MARR"/>
    <property type="match status" value="1"/>
</dbReference>